<dbReference type="SUPFAM" id="SSF53756">
    <property type="entry name" value="UDP-Glycosyltransferase/glycogen phosphorylase"/>
    <property type="match status" value="1"/>
</dbReference>
<evidence type="ECO:0000256" key="1">
    <source>
        <dbReference type="ARBA" id="ARBA00022679"/>
    </source>
</evidence>
<protein>
    <submittedName>
        <fullName evidence="4">Glycosyltransferase family 4 protein</fullName>
    </submittedName>
</protein>
<dbReference type="PANTHER" id="PTHR46401">
    <property type="entry name" value="GLYCOSYLTRANSFERASE WBBK-RELATED"/>
    <property type="match status" value="1"/>
</dbReference>
<dbReference type="RefSeq" id="WP_166108142.1">
    <property type="nucleotide sequence ID" value="NZ_JAADJT010000016.1"/>
</dbReference>
<dbReference type="EMBL" id="JAADJT010000016">
    <property type="protein sequence ID" value="NGZ88025.1"/>
    <property type="molecule type" value="Genomic_DNA"/>
</dbReference>
<comment type="caution">
    <text evidence="4">The sequence shown here is derived from an EMBL/GenBank/DDBJ whole genome shotgun (WGS) entry which is preliminary data.</text>
</comment>
<dbReference type="Pfam" id="PF13439">
    <property type="entry name" value="Glyco_transf_4"/>
    <property type="match status" value="1"/>
</dbReference>
<dbReference type="Proteomes" id="UP000666369">
    <property type="component" value="Unassembled WGS sequence"/>
</dbReference>
<dbReference type="Pfam" id="PF00534">
    <property type="entry name" value="Glycos_transf_1"/>
    <property type="match status" value="1"/>
</dbReference>
<dbReference type="PANTHER" id="PTHR46401:SF2">
    <property type="entry name" value="GLYCOSYLTRANSFERASE WBBK-RELATED"/>
    <property type="match status" value="1"/>
</dbReference>
<dbReference type="InterPro" id="IPR028098">
    <property type="entry name" value="Glyco_trans_4-like_N"/>
</dbReference>
<dbReference type="InterPro" id="IPR001296">
    <property type="entry name" value="Glyco_trans_1"/>
</dbReference>
<evidence type="ECO:0000259" key="2">
    <source>
        <dbReference type="Pfam" id="PF00534"/>
    </source>
</evidence>
<keyword evidence="5" id="KW-1185">Reference proteome</keyword>
<evidence type="ECO:0000313" key="4">
    <source>
        <dbReference type="EMBL" id="NGZ88025.1"/>
    </source>
</evidence>
<organism evidence="4 5">
    <name type="scientific">Duganella aceris</name>
    <dbReference type="NCBI Taxonomy" id="2703883"/>
    <lineage>
        <taxon>Bacteria</taxon>
        <taxon>Pseudomonadati</taxon>
        <taxon>Pseudomonadota</taxon>
        <taxon>Betaproteobacteria</taxon>
        <taxon>Burkholderiales</taxon>
        <taxon>Oxalobacteraceae</taxon>
        <taxon>Telluria group</taxon>
        <taxon>Duganella</taxon>
    </lineage>
</organism>
<evidence type="ECO:0000259" key="3">
    <source>
        <dbReference type="Pfam" id="PF13439"/>
    </source>
</evidence>
<feature type="domain" description="Glycosyltransferase subfamily 4-like N-terminal" evidence="3">
    <location>
        <begin position="89"/>
        <end position="171"/>
    </location>
</feature>
<feature type="domain" description="Glycosyl transferase family 1" evidence="2">
    <location>
        <begin position="189"/>
        <end position="339"/>
    </location>
</feature>
<reference evidence="5" key="1">
    <citation type="submission" date="2023-07" db="EMBL/GenBank/DDBJ databases">
        <title>Duganella aceri sp. nov., isolated from tree sap.</title>
        <authorList>
            <person name="Kim I.S."/>
        </authorList>
    </citation>
    <scope>NUCLEOTIDE SEQUENCE [LARGE SCALE GENOMIC DNA]</scope>
    <source>
        <strain evidence="5">SAP-35</strain>
    </source>
</reference>
<accession>A0ABX0FU09</accession>
<dbReference type="Gene3D" id="3.40.50.2000">
    <property type="entry name" value="Glycogen Phosphorylase B"/>
    <property type="match status" value="2"/>
</dbReference>
<gene>
    <name evidence="4" type="ORF">GW587_27665</name>
</gene>
<sequence>MDMYVNGRFLTRRMTGVDRFAREVVAAIDAMLVAGDPLVEGLRLTVLVPPGKVVDQSYQRVAIKTVGTRQGAMWEQLDLARAVPDGALLLSMCNTGPAFRREHVVVIHDAGTERLPKGFSRSFRWWYRILMPLLGRNSRRVVTVSEFSRRELEEVYSIPLAKTGVVSVGVEHILRTPLDPTALERFKLGKRPYLLAVSSMAANKNFRLILEALALMDPPPFDIAIAGGANPRVFGMAGQVDSERGHWLGYISDAELRTLYSGALGFVFPSLYEGYGLPPVEAMACGCPVLVADAASIPEVCGDVGLYFDPHDPVALKDAMLRLAGDPALREQMIARGLKRAAECRWDKVAREVLAECGIGSRHALQQAA</sequence>
<proteinExistence type="predicted"/>
<name>A0ABX0FU09_9BURK</name>
<keyword evidence="1" id="KW-0808">Transferase</keyword>
<dbReference type="CDD" id="cd03809">
    <property type="entry name" value="GT4_MtfB-like"/>
    <property type="match status" value="1"/>
</dbReference>
<evidence type="ECO:0000313" key="5">
    <source>
        <dbReference type="Proteomes" id="UP000666369"/>
    </source>
</evidence>